<name>A0AA36IW93_9DINO</name>
<dbReference type="Proteomes" id="UP001178507">
    <property type="component" value="Unassembled WGS sequence"/>
</dbReference>
<accession>A0AA36IW93</accession>
<evidence type="ECO:0000313" key="2">
    <source>
        <dbReference type="Proteomes" id="UP001178507"/>
    </source>
</evidence>
<proteinExistence type="predicted"/>
<sequence length="202" mass="23587">MALSRRRWLAPRGWKRLAKLQQLSRWLKQVKLKTERTASGKTPRTFNSKAWQVWRDREADGTFCSERDFPKMEDRKPSPKHGALEMPALQQSQQHAALETPALQPSPKHGALETPALQPCPNMVLWKRQLYSLAQSMVLWARQLYSLAQSIVLWKRQLYSRKRQRVLSAPFHLGLSIVYGSQMEDHHKDNREEARWQVPGVQ</sequence>
<dbReference type="AlphaFoldDB" id="A0AA36IW93"/>
<gene>
    <name evidence="1" type="ORF">EVOR1521_LOCUS19288</name>
</gene>
<organism evidence="1 2">
    <name type="scientific">Effrenium voratum</name>
    <dbReference type="NCBI Taxonomy" id="2562239"/>
    <lineage>
        <taxon>Eukaryota</taxon>
        <taxon>Sar</taxon>
        <taxon>Alveolata</taxon>
        <taxon>Dinophyceae</taxon>
        <taxon>Suessiales</taxon>
        <taxon>Symbiodiniaceae</taxon>
        <taxon>Effrenium</taxon>
    </lineage>
</organism>
<keyword evidence="2" id="KW-1185">Reference proteome</keyword>
<evidence type="ECO:0000313" key="1">
    <source>
        <dbReference type="EMBL" id="CAJ1394679.1"/>
    </source>
</evidence>
<reference evidence="1" key="1">
    <citation type="submission" date="2023-08" db="EMBL/GenBank/DDBJ databases">
        <authorList>
            <person name="Chen Y."/>
            <person name="Shah S."/>
            <person name="Dougan E. K."/>
            <person name="Thang M."/>
            <person name="Chan C."/>
        </authorList>
    </citation>
    <scope>NUCLEOTIDE SEQUENCE</scope>
</reference>
<comment type="caution">
    <text evidence="1">The sequence shown here is derived from an EMBL/GenBank/DDBJ whole genome shotgun (WGS) entry which is preliminary data.</text>
</comment>
<protein>
    <submittedName>
        <fullName evidence="1">Uncharacterized protein</fullName>
    </submittedName>
</protein>
<dbReference type="EMBL" id="CAUJNA010002913">
    <property type="protein sequence ID" value="CAJ1394679.1"/>
    <property type="molecule type" value="Genomic_DNA"/>
</dbReference>